<name>A0A840SHW9_9SPIR</name>
<evidence type="ECO:0000313" key="2">
    <source>
        <dbReference type="EMBL" id="QOS40985.1"/>
    </source>
</evidence>
<dbReference type="EMBL" id="CP031517">
    <property type="protein sequence ID" value="QOS40985.1"/>
    <property type="molecule type" value="Genomic_DNA"/>
</dbReference>
<accession>A0A840SHW9</accession>
<dbReference type="EMBL" id="JACHFR010000002">
    <property type="protein sequence ID" value="MBB5219113.1"/>
    <property type="molecule type" value="Genomic_DNA"/>
</dbReference>
<dbReference type="AlphaFoldDB" id="A0A840SHW9"/>
<evidence type="ECO:0000313" key="4">
    <source>
        <dbReference type="Proteomes" id="UP000593591"/>
    </source>
</evidence>
<keyword evidence="3" id="KW-1185">Reference proteome</keyword>
<organism evidence="1 3">
    <name type="scientific">Treponema rectale</name>
    <dbReference type="NCBI Taxonomy" id="744512"/>
    <lineage>
        <taxon>Bacteria</taxon>
        <taxon>Pseudomonadati</taxon>
        <taxon>Spirochaetota</taxon>
        <taxon>Spirochaetia</taxon>
        <taxon>Spirochaetales</taxon>
        <taxon>Treponemataceae</taxon>
        <taxon>Treponema</taxon>
    </lineage>
</organism>
<protein>
    <recommendedName>
        <fullName evidence="5">Lipoprotein</fullName>
    </recommendedName>
</protein>
<reference evidence="2 4" key="1">
    <citation type="submission" date="2018-08" db="EMBL/GenBank/DDBJ databases">
        <title>The first complete genome of Treponema rectale (CHPAT), a commensal spirochete of the bovine rectum.</title>
        <authorList>
            <person name="Staton G.J."/>
            <person name="Clegg S.R."/>
            <person name="Carter S.D."/>
            <person name="Radford A.D."/>
            <person name="Darby A."/>
            <person name="Hall N."/>
            <person name="Birtles R.J."/>
            <person name="Evans N.J."/>
        </authorList>
    </citation>
    <scope>NUCLEOTIDE SEQUENCE [LARGE SCALE GENOMIC DNA]</scope>
    <source>
        <strain evidence="2 4">CHPA</strain>
    </source>
</reference>
<evidence type="ECO:0000313" key="1">
    <source>
        <dbReference type="EMBL" id="MBB5219113.1"/>
    </source>
</evidence>
<dbReference type="RefSeq" id="WP_184652541.1">
    <property type="nucleotide sequence ID" value="NZ_JACHFR010000002.1"/>
</dbReference>
<dbReference type="PROSITE" id="PS51257">
    <property type="entry name" value="PROKAR_LIPOPROTEIN"/>
    <property type="match status" value="1"/>
</dbReference>
<proteinExistence type="predicted"/>
<dbReference type="Proteomes" id="UP000578697">
    <property type="component" value="Unassembled WGS sequence"/>
</dbReference>
<evidence type="ECO:0008006" key="5">
    <source>
        <dbReference type="Google" id="ProtNLM"/>
    </source>
</evidence>
<dbReference type="Proteomes" id="UP000593591">
    <property type="component" value="Chromosome"/>
</dbReference>
<dbReference type="KEGG" id="trc:DYE49_11225"/>
<evidence type="ECO:0000313" key="3">
    <source>
        <dbReference type="Proteomes" id="UP000578697"/>
    </source>
</evidence>
<reference evidence="1 3" key="2">
    <citation type="submission" date="2020-08" db="EMBL/GenBank/DDBJ databases">
        <title>Genomic Encyclopedia of Type Strains, Phase IV (KMG-IV): sequencing the most valuable type-strain genomes for metagenomic binning, comparative biology and taxonomic classification.</title>
        <authorList>
            <person name="Goeker M."/>
        </authorList>
    </citation>
    <scope>NUCLEOTIDE SEQUENCE [LARGE SCALE GENOMIC DNA]</scope>
    <source>
        <strain evidence="1 3">DSM 103679</strain>
    </source>
</reference>
<gene>
    <name evidence="2" type="ORF">DYE49_11225</name>
    <name evidence="1" type="ORF">HNP77_001482</name>
</gene>
<sequence length="174" mass="20126">MKLFKKLMGAFACVILFTGCQEKVEDNPENSYEYICGEYETSYGTLVITPTENYLLTDSDEKLDTDVSYDYDGYAEVRLVSSRKTETVAVSSYYADKTTEIHFELQKNHGTLIEKLETIYGDTLYTDKDKTSPKFTWYFSEKVYGCYESNNSVTYTGEGSERYYSEIIKINQFD</sequence>